<dbReference type="Pfam" id="PF08281">
    <property type="entry name" value="Sigma70_r4_2"/>
    <property type="match status" value="1"/>
</dbReference>
<dbReference type="Proteomes" id="UP000287401">
    <property type="component" value="Unassembled WGS sequence"/>
</dbReference>
<evidence type="ECO:0000256" key="1">
    <source>
        <dbReference type="ARBA" id="ARBA00010641"/>
    </source>
</evidence>
<keyword evidence="3" id="KW-0731">Sigma factor</keyword>
<sequence length="171" mass="19429">MLNNARALTRILLMERPSLLRLAERIVRDRPTAEDVTQSLWIRVQGIDDDPPIVNKRAYLFRLASNMAIDRAKAGQRQNALFGPDDAVEHVADETPLPEKVLLDREALDQVRNAIEELSPRSREILYLRRINGLSSVEIAERLGISRQMVTRYLAQAMEHCLTCLDQDASA</sequence>
<dbReference type="SUPFAM" id="SSF88659">
    <property type="entry name" value="Sigma3 and sigma4 domains of RNA polymerase sigma factors"/>
    <property type="match status" value="1"/>
</dbReference>
<dbReference type="InterPro" id="IPR013325">
    <property type="entry name" value="RNA_pol_sigma_r2"/>
</dbReference>
<feature type="domain" description="HTH cro/C1-type" evidence="5">
    <location>
        <begin position="125"/>
        <end position="153"/>
    </location>
</feature>
<dbReference type="InterPro" id="IPR039425">
    <property type="entry name" value="RNA_pol_sigma-70-like"/>
</dbReference>
<evidence type="ECO:0000256" key="2">
    <source>
        <dbReference type="ARBA" id="ARBA00023015"/>
    </source>
</evidence>
<dbReference type="PANTHER" id="PTHR43133:SF63">
    <property type="entry name" value="RNA POLYMERASE SIGMA FACTOR FECI-RELATED"/>
    <property type="match status" value="1"/>
</dbReference>
<name>A0A430BBE3_SPHYA</name>
<dbReference type="GO" id="GO:0003677">
    <property type="term" value="F:DNA binding"/>
    <property type="evidence" value="ECO:0007669"/>
    <property type="project" value="InterPro"/>
</dbReference>
<reference evidence="6 7" key="1">
    <citation type="submission" date="2018-07" db="EMBL/GenBank/DDBJ databases">
        <title>Genomic and Epidemiologic Investigation of an Indolent Hospital Outbreak.</title>
        <authorList>
            <person name="Johnson R.C."/>
            <person name="Deming C."/>
            <person name="Conlan S."/>
            <person name="Zellmer C.J."/>
            <person name="Michelin A.V."/>
            <person name="Lee-Lin S."/>
            <person name="Thomas P.J."/>
            <person name="Park M."/>
            <person name="Weingarten R.A."/>
            <person name="Less J."/>
            <person name="Dekker J.P."/>
            <person name="Frank K.M."/>
            <person name="Musser K.A."/>
            <person name="Mcquiston J.R."/>
            <person name="Henderson D.K."/>
            <person name="Lau A.F."/>
            <person name="Palmore T.N."/>
            <person name="Segre J.A."/>
        </authorList>
    </citation>
    <scope>NUCLEOTIDE SEQUENCE [LARGE SCALE GENOMIC DNA]</scope>
    <source>
        <strain evidence="6 7">SK-NIH.Env6_1116</strain>
    </source>
</reference>
<gene>
    <name evidence="6" type="ORF">DAH51_26760</name>
</gene>
<keyword evidence="4" id="KW-0804">Transcription</keyword>
<dbReference type="CDD" id="cd06171">
    <property type="entry name" value="Sigma70_r4"/>
    <property type="match status" value="1"/>
</dbReference>
<comment type="caution">
    <text evidence="6">The sequence shown here is derived from an EMBL/GenBank/DDBJ whole genome shotgun (WGS) entry which is preliminary data.</text>
</comment>
<dbReference type="InterPro" id="IPR007627">
    <property type="entry name" value="RNA_pol_sigma70_r2"/>
</dbReference>
<accession>A0A430BBE3</accession>
<dbReference type="GO" id="GO:0016987">
    <property type="term" value="F:sigma factor activity"/>
    <property type="evidence" value="ECO:0007669"/>
    <property type="project" value="UniProtKB-KW"/>
</dbReference>
<dbReference type="Gene3D" id="1.10.1740.10">
    <property type="match status" value="1"/>
</dbReference>
<dbReference type="EMBL" id="QRAL01000066">
    <property type="protein sequence ID" value="RSU45940.1"/>
    <property type="molecule type" value="Genomic_DNA"/>
</dbReference>
<dbReference type="AlphaFoldDB" id="A0A430BBE3"/>
<dbReference type="PROSITE" id="PS50943">
    <property type="entry name" value="HTH_CROC1"/>
    <property type="match status" value="1"/>
</dbReference>
<dbReference type="RefSeq" id="WP_126000250.1">
    <property type="nucleotide sequence ID" value="NZ_QRAL01000066.1"/>
</dbReference>
<organism evidence="6 7">
    <name type="scientific">Sphingobium yanoikuyae</name>
    <name type="common">Sphingomonas yanoikuyae</name>
    <dbReference type="NCBI Taxonomy" id="13690"/>
    <lineage>
        <taxon>Bacteria</taxon>
        <taxon>Pseudomonadati</taxon>
        <taxon>Pseudomonadota</taxon>
        <taxon>Alphaproteobacteria</taxon>
        <taxon>Sphingomonadales</taxon>
        <taxon>Sphingomonadaceae</taxon>
        <taxon>Sphingobium</taxon>
    </lineage>
</organism>
<dbReference type="Pfam" id="PF04542">
    <property type="entry name" value="Sigma70_r2"/>
    <property type="match status" value="1"/>
</dbReference>
<dbReference type="InterPro" id="IPR013249">
    <property type="entry name" value="RNA_pol_sigma70_r4_t2"/>
</dbReference>
<dbReference type="InterPro" id="IPR013324">
    <property type="entry name" value="RNA_pol_sigma_r3/r4-like"/>
</dbReference>
<comment type="similarity">
    <text evidence="1">Belongs to the sigma-70 factor family. ECF subfamily.</text>
</comment>
<dbReference type="InterPro" id="IPR001387">
    <property type="entry name" value="Cro/C1-type_HTH"/>
</dbReference>
<evidence type="ECO:0000256" key="4">
    <source>
        <dbReference type="ARBA" id="ARBA00023163"/>
    </source>
</evidence>
<dbReference type="InterPro" id="IPR036388">
    <property type="entry name" value="WH-like_DNA-bd_sf"/>
</dbReference>
<evidence type="ECO:0000313" key="7">
    <source>
        <dbReference type="Proteomes" id="UP000287401"/>
    </source>
</evidence>
<dbReference type="GO" id="GO:0006352">
    <property type="term" value="P:DNA-templated transcription initiation"/>
    <property type="evidence" value="ECO:0007669"/>
    <property type="project" value="InterPro"/>
</dbReference>
<dbReference type="Gene3D" id="1.10.10.10">
    <property type="entry name" value="Winged helix-like DNA-binding domain superfamily/Winged helix DNA-binding domain"/>
    <property type="match status" value="1"/>
</dbReference>
<keyword evidence="2" id="KW-0805">Transcription regulation</keyword>
<dbReference type="PANTHER" id="PTHR43133">
    <property type="entry name" value="RNA POLYMERASE ECF-TYPE SIGMA FACTO"/>
    <property type="match status" value="1"/>
</dbReference>
<dbReference type="NCBIfam" id="TIGR02937">
    <property type="entry name" value="sigma70-ECF"/>
    <property type="match status" value="1"/>
</dbReference>
<evidence type="ECO:0000259" key="5">
    <source>
        <dbReference type="PROSITE" id="PS50943"/>
    </source>
</evidence>
<evidence type="ECO:0000313" key="6">
    <source>
        <dbReference type="EMBL" id="RSU45940.1"/>
    </source>
</evidence>
<protein>
    <submittedName>
        <fullName evidence="6">RNA polymerase sigma factor</fullName>
    </submittedName>
</protein>
<dbReference type="SUPFAM" id="SSF88946">
    <property type="entry name" value="Sigma2 domain of RNA polymerase sigma factors"/>
    <property type="match status" value="1"/>
</dbReference>
<evidence type="ECO:0000256" key="3">
    <source>
        <dbReference type="ARBA" id="ARBA00023082"/>
    </source>
</evidence>
<proteinExistence type="inferred from homology"/>
<dbReference type="InterPro" id="IPR014284">
    <property type="entry name" value="RNA_pol_sigma-70_dom"/>
</dbReference>